<dbReference type="SUPFAM" id="SSF56935">
    <property type="entry name" value="Porins"/>
    <property type="match status" value="1"/>
</dbReference>
<dbReference type="InterPro" id="IPR010870">
    <property type="entry name" value="Porin_O/P"/>
</dbReference>
<evidence type="ECO:0000313" key="2">
    <source>
        <dbReference type="EMBL" id="QQD72328.1"/>
    </source>
</evidence>
<sequence length="400" mass="41476">MKKNLVALAVAAAFVVPGVAFASTSSNRDTGPVVFGYAQITGAQQFGTPASQSSGLIFGANRIRLGFKGEAVPGVTYYVEGAYDEAGLGNGLPNGLNNGLGGNVLGGSSAQLMDAYINFAPVPFAQLQVGKFKTPEGLEYTSVAGNELTFIYRNMGQSLLPGRSVGAMVHAGNVMGTGIGYAVGIFDNTSLDNYTAFSNAPGNTFGGGQGGLLNGNGKYITSGMLSYSMSPLLTAEVSGSMGTARTYHGTDKLTSWNVGLSGGMMGINYGAGYTRTDGTNTIGYMNASPNSVGTVNASDWHAELAANLHEMSLTPDWLDVEPAVRYDQYHVTGAGTLGNATVGVNYFVNPNNPHAAEVQLNYILATRGGSIDNAYGYPNGNSPINGVAYNTLMLQFQAGF</sequence>
<dbReference type="EMBL" id="CP059488">
    <property type="protein sequence ID" value="QQD72328.1"/>
    <property type="molecule type" value="Genomic_DNA"/>
</dbReference>
<feature type="signal peptide" evidence="1">
    <location>
        <begin position="1"/>
        <end position="22"/>
    </location>
</feature>
<protein>
    <recommendedName>
        <fullName evidence="4">Porin</fullName>
    </recommendedName>
</protein>
<reference evidence="2 3" key="1">
    <citation type="submission" date="2020-07" db="EMBL/GenBank/DDBJ databases">
        <title>Complete genome sequence analysis of Acidithiobacillus ferrivorans XJFY6S-08 reveals extreme environmental adaptation to alpine acid mine drainage.</title>
        <authorList>
            <person name="Yan L."/>
            <person name="Ni Y."/>
        </authorList>
    </citation>
    <scope>NUCLEOTIDE SEQUENCE [LARGE SCALE GENOMIC DNA]</scope>
    <source>
        <strain evidence="2 3">XJFY6S-08</strain>
    </source>
</reference>
<keyword evidence="1" id="KW-0732">Signal</keyword>
<dbReference type="AlphaFoldDB" id="A0A7T4WCW8"/>
<evidence type="ECO:0008006" key="4">
    <source>
        <dbReference type="Google" id="ProtNLM"/>
    </source>
</evidence>
<dbReference type="InterPro" id="IPR023614">
    <property type="entry name" value="Porin_dom_sf"/>
</dbReference>
<proteinExistence type="predicted"/>
<feature type="chain" id="PRO_5032718622" description="Porin" evidence="1">
    <location>
        <begin position="23"/>
        <end position="400"/>
    </location>
</feature>
<organism evidence="2 3">
    <name type="scientific">Acidithiobacillus ferrivorans</name>
    <dbReference type="NCBI Taxonomy" id="160808"/>
    <lineage>
        <taxon>Bacteria</taxon>
        <taxon>Pseudomonadati</taxon>
        <taxon>Pseudomonadota</taxon>
        <taxon>Acidithiobacillia</taxon>
        <taxon>Acidithiobacillales</taxon>
        <taxon>Acidithiobacillaceae</taxon>
        <taxon>Acidithiobacillus</taxon>
    </lineage>
</organism>
<name>A0A7T4WCW8_9PROT</name>
<dbReference type="Proteomes" id="UP000595420">
    <property type="component" value="Chromosome"/>
</dbReference>
<evidence type="ECO:0000256" key="1">
    <source>
        <dbReference type="SAM" id="SignalP"/>
    </source>
</evidence>
<dbReference type="RefSeq" id="WP_198660356.1">
    <property type="nucleotide sequence ID" value="NZ_CP059488.1"/>
</dbReference>
<evidence type="ECO:0000313" key="3">
    <source>
        <dbReference type="Proteomes" id="UP000595420"/>
    </source>
</evidence>
<dbReference type="Gene3D" id="2.40.160.10">
    <property type="entry name" value="Porin"/>
    <property type="match status" value="1"/>
</dbReference>
<accession>A0A7T4WCW8</accession>
<gene>
    <name evidence="2" type="ORF">H2515_13130</name>
</gene>
<dbReference type="Pfam" id="PF07396">
    <property type="entry name" value="Porin_O_P"/>
    <property type="match status" value="1"/>
</dbReference>